<dbReference type="SUPFAM" id="SSF52540">
    <property type="entry name" value="P-loop containing nucleoside triphosphate hydrolases"/>
    <property type="match status" value="1"/>
</dbReference>
<evidence type="ECO:0000313" key="4">
    <source>
        <dbReference type="Proteomes" id="UP001499843"/>
    </source>
</evidence>
<sequence length="375" mass="41928">MLHRDLSQRLLRFIDGLAVRDELEETAWQRFEHAVRQELPQQAIERYEELFRRLAGQFPEVAFWSSLIEHQATRSQIQQAAASTHRLEQAVAAIPAGRAPDERRSAPARAYRAVLERPLAFAGDLPVPTLRQISITPDFRIAAAPAAHRVARESWWRHQPLRHDLHAHLIGHLTGRNAVTARLLVLGQPGSDKSVLTRILAGLLPPSDFLVVRVAPRNVPPDSDVQAQIEHAVRDATGASLTWPQPARSADGTLPVGLLDGFDELLQTTGVLWIASSRAADSDTLRAAYDVCLGFIRIPYLVLDHQDTRREYRAMVFLQLDHDRDRSPADWVQDALRTEPEPPPPDWEAHREAGGGLMATQSGRHQTGSHDASER</sequence>
<feature type="domain" description="NACHT N-terminal Helical" evidence="2">
    <location>
        <begin position="3"/>
        <end position="69"/>
    </location>
</feature>
<accession>A0ABN3D3K8</accession>
<keyword evidence="4" id="KW-1185">Reference proteome</keyword>
<evidence type="ECO:0000259" key="2">
    <source>
        <dbReference type="Pfam" id="PF22738"/>
    </source>
</evidence>
<evidence type="ECO:0000313" key="3">
    <source>
        <dbReference type="EMBL" id="GAA2216435.1"/>
    </source>
</evidence>
<reference evidence="3 4" key="1">
    <citation type="journal article" date="2019" name="Int. J. Syst. Evol. Microbiol.">
        <title>The Global Catalogue of Microorganisms (GCM) 10K type strain sequencing project: providing services to taxonomists for standard genome sequencing and annotation.</title>
        <authorList>
            <consortium name="The Broad Institute Genomics Platform"/>
            <consortium name="The Broad Institute Genome Sequencing Center for Infectious Disease"/>
            <person name="Wu L."/>
            <person name="Ma J."/>
        </authorList>
    </citation>
    <scope>NUCLEOTIDE SEQUENCE [LARGE SCALE GENOMIC DNA]</scope>
    <source>
        <strain evidence="3 4">JCM 16114</strain>
    </source>
</reference>
<gene>
    <name evidence="3" type="ORF">GCM10009850_119040</name>
</gene>
<name>A0ABN3D3K8_9ACTN</name>
<dbReference type="EMBL" id="BAAAQX010000069">
    <property type="protein sequence ID" value="GAA2216435.1"/>
    <property type="molecule type" value="Genomic_DNA"/>
</dbReference>
<dbReference type="Pfam" id="PF22738">
    <property type="entry name" value="NNH7"/>
    <property type="match status" value="1"/>
</dbReference>
<proteinExistence type="predicted"/>
<dbReference type="Proteomes" id="UP001499843">
    <property type="component" value="Unassembled WGS sequence"/>
</dbReference>
<dbReference type="RefSeq" id="WP_344496032.1">
    <property type="nucleotide sequence ID" value="NZ_BAAAQX010000069.1"/>
</dbReference>
<dbReference type="InterPro" id="IPR027417">
    <property type="entry name" value="P-loop_NTPase"/>
</dbReference>
<organism evidence="3 4">
    <name type="scientific">Nonomuraea monospora</name>
    <dbReference type="NCBI Taxonomy" id="568818"/>
    <lineage>
        <taxon>Bacteria</taxon>
        <taxon>Bacillati</taxon>
        <taxon>Actinomycetota</taxon>
        <taxon>Actinomycetes</taxon>
        <taxon>Streptosporangiales</taxon>
        <taxon>Streptosporangiaceae</taxon>
        <taxon>Nonomuraea</taxon>
    </lineage>
</organism>
<feature type="region of interest" description="Disordered" evidence="1">
    <location>
        <begin position="329"/>
        <end position="375"/>
    </location>
</feature>
<dbReference type="InterPro" id="IPR054567">
    <property type="entry name" value="NNH7"/>
</dbReference>
<comment type="caution">
    <text evidence="3">The sequence shown here is derived from an EMBL/GenBank/DDBJ whole genome shotgun (WGS) entry which is preliminary data.</text>
</comment>
<feature type="compositionally biased region" description="Polar residues" evidence="1">
    <location>
        <begin position="359"/>
        <end position="375"/>
    </location>
</feature>
<protein>
    <recommendedName>
        <fullName evidence="2">NACHT N-terminal Helical domain-containing protein</fullName>
    </recommendedName>
</protein>
<evidence type="ECO:0000256" key="1">
    <source>
        <dbReference type="SAM" id="MobiDB-lite"/>
    </source>
</evidence>